<keyword evidence="6" id="KW-1185">Reference proteome</keyword>
<feature type="signal peptide" evidence="3">
    <location>
        <begin position="1"/>
        <end position="16"/>
    </location>
</feature>
<evidence type="ECO:0000256" key="2">
    <source>
        <dbReference type="ARBA" id="ARBA00022801"/>
    </source>
</evidence>
<comment type="caution">
    <text evidence="5">The sequence shown here is derived from an EMBL/GenBank/DDBJ whole genome shotgun (WGS) entry which is preliminary data.</text>
</comment>
<dbReference type="AlphaFoldDB" id="A0AAD7JZX9"/>
<evidence type="ECO:0000313" key="5">
    <source>
        <dbReference type="EMBL" id="KAJ7775366.1"/>
    </source>
</evidence>
<feature type="chain" id="PRO_5041780856" description="Carboxylic ester hydrolase" evidence="3">
    <location>
        <begin position="17"/>
        <end position="556"/>
    </location>
</feature>
<keyword evidence="3" id="KW-0732">Signal</keyword>
<dbReference type="SUPFAM" id="SSF53474">
    <property type="entry name" value="alpha/beta-Hydrolases"/>
    <property type="match status" value="1"/>
</dbReference>
<dbReference type="EC" id="3.1.1.-" evidence="3"/>
<dbReference type="GO" id="GO:0016787">
    <property type="term" value="F:hydrolase activity"/>
    <property type="evidence" value="ECO:0007669"/>
    <property type="project" value="UniProtKB-KW"/>
</dbReference>
<dbReference type="InterPro" id="IPR019826">
    <property type="entry name" value="Carboxylesterase_B_AS"/>
</dbReference>
<dbReference type="Gene3D" id="3.40.50.1820">
    <property type="entry name" value="alpha/beta hydrolase"/>
    <property type="match status" value="1"/>
</dbReference>
<name>A0AAD7JZX9_9AGAR</name>
<dbReference type="InterPro" id="IPR050309">
    <property type="entry name" value="Type-B_Carboxylest/Lipase"/>
</dbReference>
<sequence>MTPTAWLFLLCISVLGRNPQASSTSPTAQIGKTLAIGTTGPDTVEFFGGIPFAQPPIGNLRFRAPVPRTTLDGSTFNATTWGASCPQGANNPGVSGLVLSEDCLNLNIFRPAGTKPDAKLPVMVWIYGGDFRFGAGAMYNASTVVNYSVARGSPIIYVNFNYRLAALGFPTGLEAGTKHALNLGLRDQIAALSWVRTNIHAFGGHSEKVTLFGESAGAMSIADLFLNSGLEKYIRGAIFESGTMGSNRLLLPSDGQDLWTLFLSLIPQCANTSTTDDSFECLRNVSVDEIVSAQEAAVAGAVIGWTPVIDGPGGFIPELASKLVAEGKFSRIPFIAGTNLDEGTLFVDPSVNSTSALRTYIASQLPGIPLSEPVQLNSTIDRMLQLYPDVPALGSPFGTGNDTFELSAEWKRAAAISCDVNFAAVRRGWTQAASRYGLKTYGYLFTDPQLNSGFLGIPHASELQYVYGVPVLAFVSPASPEAFAALSPVMMDYWISFAATLDPNDGKGVERATWAQYTPPQQALIQLQADNVTMIVDDFRVEQMAFINGHSAAFGH</sequence>
<dbReference type="InterPro" id="IPR029058">
    <property type="entry name" value="AB_hydrolase_fold"/>
</dbReference>
<accession>A0AAD7JZX9</accession>
<evidence type="ECO:0000256" key="1">
    <source>
        <dbReference type="ARBA" id="ARBA00005964"/>
    </source>
</evidence>
<dbReference type="PROSITE" id="PS00122">
    <property type="entry name" value="CARBOXYLESTERASE_B_1"/>
    <property type="match status" value="1"/>
</dbReference>
<dbReference type="InterPro" id="IPR002018">
    <property type="entry name" value="CarbesteraseB"/>
</dbReference>
<dbReference type="PANTHER" id="PTHR11559">
    <property type="entry name" value="CARBOXYLESTERASE"/>
    <property type="match status" value="1"/>
</dbReference>
<evidence type="ECO:0000313" key="6">
    <source>
        <dbReference type="Proteomes" id="UP001215598"/>
    </source>
</evidence>
<keyword evidence="2 3" id="KW-0378">Hydrolase</keyword>
<dbReference type="Proteomes" id="UP001215598">
    <property type="component" value="Unassembled WGS sequence"/>
</dbReference>
<proteinExistence type="inferred from homology"/>
<comment type="similarity">
    <text evidence="1 3">Belongs to the type-B carboxylesterase/lipase family.</text>
</comment>
<reference evidence="5" key="1">
    <citation type="submission" date="2023-03" db="EMBL/GenBank/DDBJ databases">
        <title>Massive genome expansion in bonnet fungi (Mycena s.s.) driven by repeated elements and novel gene families across ecological guilds.</title>
        <authorList>
            <consortium name="Lawrence Berkeley National Laboratory"/>
            <person name="Harder C.B."/>
            <person name="Miyauchi S."/>
            <person name="Viragh M."/>
            <person name="Kuo A."/>
            <person name="Thoen E."/>
            <person name="Andreopoulos B."/>
            <person name="Lu D."/>
            <person name="Skrede I."/>
            <person name="Drula E."/>
            <person name="Henrissat B."/>
            <person name="Morin E."/>
            <person name="Kohler A."/>
            <person name="Barry K."/>
            <person name="LaButti K."/>
            <person name="Morin E."/>
            <person name="Salamov A."/>
            <person name="Lipzen A."/>
            <person name="Mereny Z."/>
            <person name="Hegedus B."/>
            <person name="Baldrian P."/>
            <person name="Stursova M."/>
            <person name="Weitz H."/>
            <person name="Taylor A."/>
            <person name="Grigoriev I.V."/>
            <person name="Nagy L.G."/>
            <person name="Martin F."/>
            <person name="Kauserud H."/>
        </authorList>
    </citation>
    <scope>NUCLEOTIDE SEQUENCE</scope>
    <source>
        <strain evidence="5">CBHHK182m</strain>
    </source>
</reference>
<protein>
    <recommendedName>
        <fullName evidence="3">Carboxylic ester hydrolase</fullName>
        <ecNumber evidence="3">3.1.1.-</ecNumber>
    </recommendedName>
</protein>
<dbReference type="Pfam" id="PF00135">
    <property type="entry name" value="COesterase"/>
    <property type="match status" value="1"/>
</dbReference>
<evidence type="ECO:0000256" key="3">
    <source>
        <dbReference type="RuleBase" id="RU361235"/>
    </source>
</evidence>
<dbReference type="EMBL" id="JARKIB010000010">
    <property type="protein sequence ID" value="KAJ7775366.1"/>
    <property type="molecule type" value="Genomic_DNA"/>
</dbReference>
<feature type="domain" description="Carboxylesterase type B" evidence="4">
    <location>
        <begin position="33"/>
        <end position="532"/>
    </location>
</feature>
<organism evidence="5 6">
    <name type="scientific">Mycena metata</name>
    <dbReference type="NCBI Taxonomy" id="1033252"/>
    <lineage>
        <taxon>Eukaryota</taxon>
        <taxon>Fungi</taxon>
        <taxon>Dikarya</taxon>
        <taxon>Basidiomycota</taxon>
        <taxon>Agaricomycotina</taxon>
        <taxon>Agaricomycetes</taxon>
        <taxon>Agaricomycetidae</taxon>
        <taxon>Agaricales</taxon>
        <taxon>Marasmiineae</taxon>
        <taxon>Mycenaceae</taxon>
        <taxon>Mycena</taxon>
    </lineage>
</organism>
<gene>
    <name evidence="5" type="ORF">B0H16DRAFT_1507077</name>
</gene>
<evidence type="ECO:0000259" key="4">
    <source>
        <dbReference type="Pfam" id="PF00135"/>
    </source>
</evidence>